<dbReference type="AlphaFoldDB" id="A0A4R2RZJ2"/>
<dbReference type="InterPro" id="IPR002684">
    <property type="entry name" value="Biotin_synth/BioAB"/>
</dbReference>
<comment type="pathway">
    <text evidence="1 13">Cofactor biosynthesis; biotin biosynthesis; biotin from 7,8-diaminononanoate: step 2/2.</text>
</comment>
<dbReference type="SUPFAM" id="SSF102114">
    <property type="entry name" value="Radical SAM enzymes"/>
    <property type="match status" value="1"/>
</dbReference>
<dbReference type="UniPathway" id="UPA00078">
    <property type="reaction ID" value="UER00162"/>
</dbReference>
<keyword evidence="7 13" id="KW-0001">2Fe-2S</keyword>
<dbReference type="GO" id="GO:0051537">
    <property type="term" value="F:2 iron, 2 sulfur cluster binding"/>
    <property type="evidence" value="ECO:0007669"/>
    <property type="project" value="UniProtKB-KW"/>
</dbReference>
<dbReference type="PROSITE" id="PS51918">
    <property type="entry name" value="RADICAL_SAM"/>
    <property type="match status" value="1"/>
</dbReference>
<keyword evidence="10 13" id="KW-0408">Iron</keyword>
<comment type="function">
    <text evidence="13">Catalyzes the conversion of dethiobiotin (DTB) to biotin by the insertion of a sulfur atom into dethiobiotin via a radical-based mechanism.</text>
</comment>
<feature type="binding site" evidence="13 14">
    <location>
        <position position="104"/>
    </location>
    <ligand>
        <name>[2Fe-2S] cluster</name>
        <dbReference type="ChEBI" id="CHEBI:190135"/>
    </ligand>
</feature>
<dbReference type="SFLD" id="SFLDG01278">
    <property type="entry name" value="biotin_synthase_like"/>
    <property type="match status" value="1"/>
</dbReference>
<dbReference type="SFLD" id="SFLDS00029">
    <property type="entry name" value="Radical_SAM"/>
    <property type="match status" value="1"/>
</dbReference>
<dbReference type="PANTHER" id="PTHR22976">
    <property type="entry name" value="BIOTIN SYNTHASE"/>
    <property type="match status" value="1"/>
</dbReference>
<evidence type="ECO:0000256" key="2">
    <source>
        <dbReference type="ARBA" id="ARBA00010765"/>
    </source>
</evidence>
<feature type="binding site" evidence="13 14">
    <location>
        <position position="67"/>
    </location>
    <ligand>
        <name>[4Fe-4S] cluster</name>
        <dbReference type="ChEBI" id="CHEBI:49883"/>
        <note>4Fe-4S-S-AdoMet</note>
    </ligand>
</feature>
<protein>
    <recommendedName>
        <fullName evidence="3 13">Biotin synthase</fullName>
        <ecNumber evidence="3 13">2.8.1.6</ecNumber>
    </recommendedName>
</protein>
<comment type="cofactor">
    <cofactor evidence="13">
        <name>[2Fe-2S] cluster</name>
        <dbReference type="ChEBI" id="CHEBI:190135"/>
    </cofactor>
    <text evidence="13">Binds 1 [2Fe-2S] cluster. The cluster is coordinated with 3 cysteines and 1 arginine.</text>
</comment>
<evidence type="ECO:0000256" key="5">
    <source>
        <dbReference type="ARBA" id="ARBA00022679"/>
    </source>
</evidence>
<dbReference type="PANTHER" id="PTHR22976:SF2">
    <property type="entry name" value="BIOTIN SYNTHASE, MITOCHONDRIAL"/>
    <property type="match status" value="1"/>
</dbReference>
<keyword evidence="5 13" id="KW-0808">Transferase</keyword>
<evidence type="ECO:0000256" key="1">
    <source>
        <dbReference type="ARBA" id="ARBA00004942"/>
    </source>
</evidence>
<dbReference type="CDD" id="cd01335">
    <property type="entry name" value="Radical_SAM"/>
    <property type="match status" value="1"/>
</dbReference>
<dbReference type="InterPro" id="IPR006638">
    <property type="entry name" value="Elp3/MiaA/NifB-like_rSAM"/>
</dbReference>
<dbReference type="InterPro" id="IPR010722">
    <property type="entry name" value="BATS_dom"/>
</dbReference>
<keyword evidence="17" id="KW-1185">Reference proteome</keyword>
<dbReference type="EMBL" id="SLXT01000001">
    <property type="protein sequence ID" value="TCP69018.1"/>
    <property type="molecule type" value="Genomic_DNA"/>
</dbReference>
<keyword evidence="4 13" id="KW-0004">4Fe-4S</keyword>
<evidence type="ECO:0000256" key="4">
    <source>
        <dbReference type="ARBA" id="ARBA00022485"/>
    </source>
</evidence>
<evidence type="ECO:0000256" key="6">
    <source>
        <dbReference type="ARBA" id="ARBA00022691"/>
    </source>
</evidence>
<feature type="binding site" evidence="13 14">
    <location>
        <position position="266"/>
    </location>
    <ligand>
        <name>[2Fe-2S] cluster</name>
        <dbReference type="ChEBI" id="CHEBI:190135"/>
    </ligand>
</feature>
<dbReference type="GO" id="GO:0005506">
    <property type="term" value="F:iron ion binding"/>
    <property type="evidence" value="ECO:0007669"/>
    <property type="project" value="UniProtKB-UniRule"/>
</dbReference>
<comment type="catalytic activity">
    <reaction evidence="12 13">
        <text>(4R,5S)-dethiobiotin + (sulfur carrier)-SH + 2 reduced [2Fe-2S]-[ferredoxin] + 2 S-adenosyl-L-methionine = (sulfur carrier)-H + biotin + 2 5'-deoxyadenosine + 2 L-methionine + 2 oxidized [2Fe-2S]-[ferredoxin]</text>
        <dbReference type="Rhea" id="RHEA:22060"/>
        <dbReference type="Rhea" id="RHEA-COMP:10000"/>
        <dbReference type="Rhea" id="RHEA-COMP:10001"/>
        <dbReference type="Rhea" id="RHEA-COMP:14737"/>
        <dbReference type="Rhea" id="RHEA-COMP:14739"/>
        <dbReference type="ChEBI" id="CHEBI:17319"/>
        <dbReference type="ChEBI" id="CHEBI:29917"/>
        <dbReference type="ChEBI" id="CHEBI:33737"/>
        <dbReference type="ChEBI" id="CHEBI:33738"/>
        <dbReference type="ChEBI" id="CHEBI:57586"/>
        <dbReference type="ChEBI" id="CHEBI:57844"/>
        <dbReference type="ChEBI" id="CHEBI:59789"/>
        <dbReference type="ChEBI" id="CHEBI:64428"/>
        <dbReference type="ChEBI" id="CHEBI:149473"/>
        <dbReference type="EC" id="2.8.1.6"/>
    </reaction>
</comment>
<name>A0A4R2RZJ2_9FIRM</name>
<evidence type="ECO:0000256" key="14">
    <source>
        <dbReference type="PIRSR" id="PIRSR001619-1"/>
    </source>
</evidence>
<dbReference type="SMART" id="SM00876">
    <property type="entry name" value="BATS"/>
    <property type="match status" value="1"/>
</dbReference>
<gene>
    <name evidence="13" type="primary">bioB</name>
    <name evidence="16" type="ORF">EDD73_101186</name>
</gene>
<evidence type="ECO:0000256" key="10">
    <source>
        <dbReference type="ARBA" id="ARBA00023004"/>
    </source>
</evidence>
<comment type="similarity">
    <text evidence="2 13">Belongs to the radical SAM superfamily. Biotin synthase family.</text>
</comment>
<evidence type="ECO:0000259" key="15">
    <source>
        <dbReference type="PROSITE" id="PS51918"/>
    </source>
</evidence>
<dbReference type="HAMAP" id="MF_01694">
    <property type="entry name" value="BioB"/>
    <property type="match status" value="1"/>
</dbReference>
<comment type="subunit">
    <text evidence="13">Homodimer.</text>
</comment>
<evidence type="ECO:0000256" key="7">
    <source>
        <dbReference type="ARBA" id="ARBA00022714"/>
    </source>
</evidence>
<dbReference type="Pfam" id="PF04055">
    <property type="entry name" value="Radical_SAM"/>
    <property type="match status" value="1"/>
</dbReference>
<evidence type="ECO:0000256" key="3">
    <source>
        <dbReference type="ARBA" id="ARBA00012236"/>
    </source>
</evidence>
<evidence type="ECO:0000256" key="13">
    <source>
        <dbReference type="HAMAP-Rule" id="MF_01694"/>
    </source>
</evidence>
<dbReference type="GO" id="GO:0009102">
    <property type="term" value="P:biotin biosynthetic process"/>
    <property type="evidence" value="ECO:0007669"/>
    <property type="project" value="UniProtKB-UniRule"/>
</dbReference>
<comment type="caution">
    <text evidence="16">The sequence shown here is derived from an EMBL/GenBank/DDBJ whole genome shotgun (WGS) entry which is preliminary data.</text>
</comment>
<dbReference type="InterPro" id="IPR058240">
    <property type="entry name" value="rSAM_sf"/>
</dbReference>
<dbReference type="GO" id="GO:0004076">
    <property type="term" value="F:biotin synthase activity"/>
    <property type="evidence" value="ECO:0007669"/>
    <property type="project" value="UniProtKB-UniRule"/>
</dbReference>
<feature type="binding site" evidence="13 14">
    <location>
        <position position="136"/>
    </location>
    <ligand>
        <name>[2Fe-2S] cluster</name>
        <dbReference type="ChEBI" id="CHEBI:190135"/>
    </ligand>
</feature>
<dbReference type="NCBIfam" id="TIGR00433">
    <property type="entry name" value="bioB"/>
    <property type="match status" value="1"/>
</dbReference>
<dbReference type="PIRSF" id="PIRSF001619">
    <property type="entry name" value="Biotin_synth"/>
    <property type="match status" value="1"/>
</dbReference>
<keyword evidence="9 13" id="KW-0093">Biotin biosynthesis</keyword>
<comment type="cofactor">
    <cofactor evidence="14">
        <name>[2Fe-2S] cluster</name>
        <dbReference type="ChEBI" id="CHEBI:190135"/>
    </cofactor>
    <text evidence="14">Binds 1 [2Fe-2S] cluster. The cluster is coordinated with 3 cysteines and 1 arginine.</text>
</comment>
<dbReference type="SFLD" id="SFLDG01060">
    <property type="entry name" value="BATS_domain_containing"/>
    <property type="match status" value="1"/>
</dbReference>
<accession>A0A4R2RZJ2</accession>
<dbReference type="Gene3D" id="3.20.20.70">
    <property type="entry name" value="Aldolase class I"/>
    <property type="match status" value="1"/>
</dbReference>
<keyword evidence="6 13" id="KW-0949">S-adenosyl-L-methionine</keyword>
<dbReference type="InterPro" id="IPR007197">
    <property type="entry name" value="rSAM"/>
</dbReference>
<proteinExistence type="inferred from homology"/>
<keyword evidence="11 13" id="KW-0411">Iron-sulfur</keyword>
<dbReference type="SMART" id="SM00729">
    <property type="entry name" value="Elp3"/>
    <property type="match status" value="1"/>
</dbReference>
<feature type="binding site" evidence="13 14">
    <location>
        <position position="64"/>
    </location>
    <ligand>
        <name>[4Fe-4S] cluster</name>
        <dbReference type="ChEBI" id="CHEBI:49883"/>
        <note>4Fe-4S-S-AdoMet</note>
    </ligand>
</feature>
<dbReference type="InterPro" id="IPR013785">
    <property type="entry name" value="Aldolase_TIM"/>
</dbReference>
<feature type="binding site" evidence="13 14">
    <location>
        <position position="196"/>
    </location>
    <ligand>
        <name>[2Fe-2S] cluster</name>
        <dbReference type="ChEBI" id="CHEBI:190135"/>
    </ligand>
</feature>
<keyword evidence="8 13" id="KW-0479">Metal-binding</keyword>
<feature type="domain" description="Radical SAM core" evidence="15">
    <location>
        <begin position="42"/>
        <end position="271"/>
    </location>
</feature>
<evidence type="ECO:0000313" key="16">
    <source>
        <dbReference type="EMBL" id="TCP69018.1"/>
    </source>
</evidence>
<dbReference type="RefSeq" id="WP_207668766.1">
    <property type="nucleotide sequence ID" value="NZ_JAOQNU010000001.1"/>
</dbReference>
<dbReference type="Pfam" id="PF06968">
    <property type="entry name" value="BATS"/>
    <property type="match status" value="1"/>
</dbReference>
<evidence type="ECO:0000313" key="17">
    <source>
        <dbReference type="Proteomes" id="UP000294813"/>
    </source>
</evidence>
<dbReference type="EC" id="2.8.1.6" evidence="3 13"/>
<comment type="cofactor">
    <cofactor evidence="13 14">
        <name>[4Fe-4S] cluster</name>
        <dbReference type="ChEBI" id="CHEBI:49883"/>
    </cofactor>
    <text evidence="13 14">Binds 1 [4Fe-4S] cluster. The cluster is coordinated with 3 cysteines and an exchangeable S-adenosyl-L-methionine.</text>
</comment>
<evidence type="ECO:0000256" key="8">
    <source>
        <dbReference type="ARBA" id="ARBA00022723"/>
    </source>
</evidence>
<dbReference type="InterPro" id="IPR024177">
    <property type="entry name" value="Biotin_synthase"/>
</dbReference>
<feature type="binding site" evidence="13 14">
    <location>
        <position position="60"/>
    </location>
    <ligand>
        <name>[4Fe-4S] cluster</name>
        <dbReference type="ChEBI" id="CHEBI:49883"/>
        <note>4Fe-4S-S-AdoMet</note>
    </ligand>
</feature>
<reference evidence="16 17" key="1">
    <citation type="submission" date="2019-03" db="EMBL/GenBank/DDBJ databases">
        <title>Genomic Encyclopedia of Type Strains, Phase IV (KMG-IV): sequencing the most valuable type-strain genomes for metagenomic binning, comparative biology and taxonomic classification.</title>
        <authorList>
            <person name="Goeker M."/>
        </authorList>
    </citation>
    <scope>NUCLEOTIDE SEQUENCE [LARGE SCALE GENOMIC DNA]</scope>
    <source>
        <strain evidence="16 17">DSM 11170</strain>
    </source>
</reference>
<dbReference type="GO" id="GO:0051539">
    <property type="term" value="F:4 iron, 4 sulfur cluster binding"/>
    <property type="evidence" value="ECO:0007669"/>
    <property type="project" value="UniProtKB-KW"/>
</dbReference>
<evidence type="ECO:0000256" key="9">
    <source>
        <dbReference type="ARBA" id="ARBA00022756"/>
    </source>
</evidence>
<organism evidence="16 17">
    <name type="scientific">Heliophilum fasciatum</name>
    <dbReference type="NCBI Taxonomy" id="35700"/>
    <lineage>
        <taxon>Bacteria</taxon>
        <taxon>Bacillati</taxon>
        <taxon>Bacillota</taxon>
        <taxon>Clostridia</taxon>
        <taxon>Eubacteriales</taxon>
        <taxon>Heliobacteriaceae</taxon>
        <taxon>Heliophilum</taxon>
    </lineage>
</organism>
<dbReference type="Proteomes" id="UP000294813">
    <property type="component" value="Unassembled WGS sequence"/>
</dbReference>
<evidence type="ECO:0000256" key="12">
    <source>
        <dbReference type="ARBA" id="ARBA00051157"/>
    </source>
</evidence>
<sequence>MINELKAKIYNGYEVSKNDALMLAEADLEELCTAANEIRRYFCGAAFDLCTIINGKSGKCSENCKFCAQSTCYETLIEEYPLLEEERLIKGAVYHQSKGILRYSVVTSGRCLDEQELDDLCQSYHRIRQNCAISLCASHGLLTYAQFLKLKGAGVTRYHNNLETSRRNFPNICTTHTYEDKINAIKAAQQAGLEVCSGGILGLGETMEDRIDMVLDIRALGIKSVPVNILNPIAGTPFAKLAVLSMEEVRRAVAIFRFMIPSAAIRLAGGRGLLTDKGKGVFQSGANAAISGDMLTTAGICIDDDLNMLDELSYRVKML</sequence>
<evidence type="ECO:0000256" key="11">
    <source>
        <dbReference type="ARBA" id="ARBA00023014"/>
    </source>
</evidence>